<proteinExistence type="predicted"/>
<feature type="transmembrane region" description="Helical" evidence="3">
    <location>
        <begin position="447"/>
        <end position="467"/>
    </location>
</feature>
<protein>
    <recommendedName>
        <fullName evidence="1">diguanylate cyclase</fullName>
        <ecNumber evidence="1">2.7.7.65</ecNumber>
    </recommendedName>
</protein>
<dbReference type="CDD" id="cd01949">
    <property type="entry name" value="GGDEF"/>
    <property type="match status" value="2"/>
</dbReference>
<name>A0A0G3BW72_9BURK</name>
<feature type="transmembrane region" description="Helical" evidence="3">
    <location>
        <begin position="90"/>
        <end position="110"/>
    </location>
</feature>
<dbReference type="KEGG" id="pbh:AAW51_4945"/>
<dbReference type="PATRIC" id="fig|413882.6.peg.5159"/>
<evidence type="ECO:0000313" key="6">
    <source>
        <dbReference type="Proteomes" id="UP000035352"/>
    </source>
</evidence>
<dbReference type="SUPFAM" id="SSF55073">
    <property type="entry name" value="Nucleotide cyclase"/>
    <property type="match status" value="2"/>
</dbReference>
<dbReference type="Gene3D" id="3.30.70.270">
    <property type="match status" value="2"/>
</dbReference>
<dbReference type="GO" id="GO:0052621">
    <property type="term" value="F:diguanylate cyclase activity"/>
    <property type="evidence" value="ECO:0007669"/>
    <property type="project" value="UniProtKB-EC"/>
</dbReference>
<evidence type="ECO:0000256" key="1">
    <source>
        <dbReference type="ARBA" id="ARBA00012528"/>
    </source>
</evidence>
<dbReference type="PROSITE" id="PS50887">
    <property type="entry name" value="GGDEF"/>
    <property type="match status" value="2"/>
</dbReference>
<dbReference type="PANTHER" id="PTHR45138:SF9">
    <property type="entry name" value="DIGUANYLATE CYCLASE DGCM-RELATED"/>
    <property type="match status" value="1"/>
</dbReference>
<evidence type="ECO:0000259" key="4">
    <source>
        <dbReference type="PROSITE" id="PS50887"/>
    </source>
</evidence>
<feature type="transmembrane region" description="Helical" evidence="3">
    <location>
        <begin position="60"/>
        <end position="78"/>
    </location>
</feature>
<dbReference type="NCBIfam" id="TIGR00254">
    <property type="entry name" value="GGDEF"/>
    <property type="match status" value="2"/>
</dbReference>
<dbReference type="SMART" id="SM00267">
    <property type="entry name" value="GGDEF"/>
    <property type="match status" value="2"/>
</dbReference>
<feature type="transmembrane region" description="Helical" evidence="3">
    <location>
        <begin position="170"/>
        <end position="192"/>
    </location>
</feature>
<feature type="transmembrane region" description="Helical" evidence="3">
    <location>
        <begin position="507"/>
        <end position="527"/>
    </location>
</feature>
<dbReference type="Pfam" id="PF00990">
    <property type="entry name" value="GGDEF"/>
    <property type="match status" value="2"/>
</dbReference>
<reference evidence="5 6" key="1">
    <citation type="submission" date="2015-05" db="EMBL/GenBank/DDBJ databases">
        <authorList>
            <person name="Tang B."/>
            <person name="Yu Y."/>
        </authorList>
    </citation>
    <scope>NUCLEOTIDE SEQUENCE [LARGE SCALE GENOMIC DNA]</scope>
    <source>
        <strain evidence="5 6">DSM 7029</strain>
    </source>
</reference>
<dbReference type="RefSeq" id="WP_047196749.1">
    <property type="nucleotide sequence ID" value="NZ_CP011371.1"/>
</dbReference>
<evidence type="ECO:0000256" key="2">
    <source>
        <dbReference type="ARBA" id="ARBA00034247"/>
    </source>
</evidence>
<dbReference type="PANTHER" id="PTHR45138">
    <property type="entry name" value="REGULATORY COMPONENTS OF SENSORY TRANSDUCTION SYSTEM"/>
    <property type="match status" value="1"/>
</dbReference>
<dbReference type="AlphaFoldDB" id="A0A0G3BW72"/>
<keyword evidence="3" id="KW-0472">Membrane</keyword>
<dbReference type="EC" id="2.7.7.65" evidence="1"/>
<evidence type="ECO:0000256" key="3">
    <source>
        <dbReference type="SAM" id="Phobius"/>
    </source>
</evidence>
<feature type="transmembrane region" description="Helical" evidence="3">
    <location>
        <begin position="533"/>
        <end position="549"/>
    </location>
</feature>
<dbReference type="InterPro" id="IPR029787">
    <property type="entry name" value="Nucleotide_cyclase"/>
</dbReference>
<dbReference type="Proteomes" id="UP000035352">
    <property type="component" value="Chromosome"/>
</dbReference>
<dbReference type="InterPro" id="IPR050469">
    <property type="entry name" value="Diguanylate_Cyclase"/>
</dbReference>
<keyword evidence="3" id="KW-0812">Transmembrane</keyword>
<evidence type="ECO:0000313" key="5">
    <source>
        <dbReference type="EMBL" id="AKJ31636.1"/>
    </source>
</evidence>
<feature type="transmembrane region" description="Helical" evidence="3">
    <location>
        <begin position="556"/>
        <end position="577"/>
    </location>
</feature>
<feature type="domain" description="GGDEF" evidence="4">
    <location>
        <begin position="661"/>
        <end position="796"/>
    </location>
</feature>
<dbReference type="EMBL" id="CP011371">
    <property type="protein sequence ID" value="AKJ31636.1"/>
    <property type="molecule type" value="Genomic_DNA"/>
</dbReference>
<feature type="domain" description="GGDEF" evidence="4">
    <location>
        <begin position="244"/>
        <end position="377"/>
    </location>
</feature>
<keyword evidence="3" id="KW-1133">Transmembrane helix</keyword>
<organism evidence="5 6">
    <name type="scientific">Caldimonas brevitalea</name>
    <dbReference type="NCBI Taxonomy" id="413882"/>
    <lineage>
        <taxon>Bacteria</taxon>
        <taxon>Pseudomonadati</taxon>
        <taxon>Pseudomonadota</taxon>
        <taxon>Betaproteobacteria</taxon>
        <taxon>Burkholderiales</taxon>
        <taxon>Sphaerotilaceae</taxon>
        <taxon>Caldimonas</taxon>
    </lineage>
</organism>
<dbReference type="InterPro" id="IPR000160">
    <property type="entry name" value="GGDEF_dom"/>
</dbReference>
<feature type="transmembrane region" description="Helical" evidence="3">
    <location>
        <begin position="32"/>
        <end position="54"/>
    </location>
</feature>
<dbReference type="FunFam" id="3.30.70.270:FF:000001">
    <property type="entry name" value="Diguanylate cyclase domain protein"/>
    <property type="match status" value="2"/>
</dbReference>
<dbReference type="InterPro" id="IPR043128">
    <property type="entry name" value="Rev_trsase/Diguanyl_cyclase"/>
</dbReference>
<feature type="transmembrane region" description="Helical" evidence="3">
    <location>
        <begin position="473"/>
        <end position="495"/>
    </location>
</feature>
<sequence>MIPQPIDHDGAPPGRASRVGEEMLRRKGMRRFLVTVPSYAAVLLIVWAGAAVGLGPWQGAMVVTMFTLVTLSVFYGLLRSGLTLRSRDPVLTFAQVVFTILLVTLMYGLFDAGRTTALLWLSVTIAYDIRRLPERQIRLAAALSLLLPTLVVGLQSWFRPEAHGWRDDLLNLGLMAATLPVLIAVSAQARAVRRRELAQKEQMADTLAQLRELSVRDALTGAYNRRHMLARLDEEVRRQQRAPAPLCVVLLDIDHFKQVNDRCGHAVGDLVLCRLVQLAHEAFPGDVDVLARWGGEEFLLLMPGRDLEQVEAALQRLRDAVHAEPWAQLHDRLSVTFSAGLCQHPRGGSMTETLERADRALYQAKALGRDRLAVDASGGAAAPMRPAAPAPAVGVGPAPCPAPPLRPTAPATPADAVRATTGGRRPRRLLVDLLLGTERRMRAAMPMCWLSSGMYAACIAAMLLYVIPTGLLTAGQATALMAHNLIGCVVPLLLVRSGMTLRWRDPAMTLSYVLWSSLGLTAAYAWVPPARGAVLQMLTLTIVFGFMGLRPLQAKIAGAATVLLLIAMPLATAWSGAGDFEPRQTVLEVSMTSVVLWLLTMQSYNHGQTRDRVRREREELSAAAEQVERLMMRDPLTGLYNRQYMQLALERECLRHERLGGGFCVALIDLDHFKQINDRWGHQAGDHVLTGFASAAAGALRQTDVICRWGGEEFLVLLLHPGPDLERAGLAAVNRLREHVAAQRLCPGAPDLRVTLSAGVARHRPGELWSEVLARADRALYQAKAGGRDRCLLADAPAFATLPPGMTSSDAAARVSPTAT</sequence>
<dbReference type="OrthoDB" id="9813903at2"/>
<dbReference type="STRING" id="413882.AAW51_4945"/>
<comment type="catalytic activity">
    <reaction evidence="2">
        <text>2 GTP = 3',3'-c-di-GMP + 2 diphosphate</text>
        <dbReference type="Rhea" id="RHEA:24898"/>
        <dbReference type="ChEBI" id="CHEBI:33019"/>
        <dbReference type="ChEBI" id="CHEBI:37565"/>
        <dbReference type="ChEBI" id="CHEBI:58805"/>
        <dbReference type="EC" id="2.7.7.65"/>
    </reaction>
</comment>
<keyword evidence="6" id="KW-1185">Reference proteome</keyword>
<gene>
    <name evidence="5" type="ORF">AAW51_4945</name>
</gene>
<accession>A0A0G3BW72</accession>